<keyword evidence="8" id="KW-0472">Membrane</keyword>
<dbReference type="AlphaFoldDB" id="A0AAV2Z6H9"/>
<accession>A0AAV2Z6H9</accession>
<evidence type="ECO:0000256" key="7">
    <source>
        <dbReference type="SAM" id="MobiDB-lite"/>
    </source>
</evidence>
<sequence length="377" mass="41106">MAIATERNAELARGDVVRFCRGQYSHVGIYMGNGRVIHLWSPTTADFRVRIDLLRAMPMMTTTATRASTGASTSAGLGVSSEPENFTARMDARMLVDHDVVPLAVDDILYRAQSRLGATDYDALSYNCEHFVTWARYGVGTSPQVRSNASQVLAGALVGAAVGGMTGFVVGGLLSLFTKMDALTTSTGAVSTGSPFLMGDDDVSNPVTRDTDDEMESDDDHGNNDNNNGSSNSNGSERRRAKRERLWEDLAATTSQTEDNWQQYLDSSTSMADKIRATSRPSREYSDARHEALAARLAEENLQCGICYYNLGRVKAVAFACDHFTCARCYQALKGPDHTVKCCPYCRLDISTVHNIHSSTKIEAKGIMDAQRSAVYL</sequence>
<comment type="caution">
    <text evidence="11">The sequence shown here is derived from an EMBL/GenBank/DDBJ whole genome shotgun (WGS) entry which is preliminary data.</text>
</comment>
<dbReference type="EC" id="3.1.1.4" evidence="2"/>
<dbReference type="GO" id="GO:0008970">
    <property type="term" value="F:phospholipase A1 activity"/>
    <property type="evidence" value="ECO:0007669"/>
    <property type="project" value="TreeGrafter"/>
</dbReference>
<dbReference type="InterPro" id="IPR001841">
    <property type="entry name" value="Znf_RING"/>
</dbReference>
<evidence type="ECO:0000256" key="2">
    <source>
        <dbReference type="ARBA" id="ARBA00013278"/>
    </source>
</evidence>
<evidence type="ECO:0000256" key="8">
    <source>
        <dbReference type="SAM" id="Phobius"/>
    </source>
</evidence>
<evidence type="ECO:0000256" key="1">
    <source>
        <dbReference type="ARBA" id="ARBA00007824"/>
    </source>
</evidence>
<dbReference type="SUPFAM" id="SSF57850">
    <property type="entry name" value="RING/U-box"/>
    <property type="match status" value="1"/>
</dbReference>
<protein>
    <recommendedName>
        <fullName evidence="2">phospholipase A2</fullName>
        <ecNumber evidence="2">3.1.1.4</ecNumber>
    </recommendedName>
</protein>
<keyword evidence="3" id="KW-0808">Transferase</keyword>
<dbReference type="Proteomes" id="UP001146120">
    <property type="component" value="Unassembled WGS sequence"/>
</dbReference>
<feature type="region of interest" description="Disordered" evidence="7">
    <location>
        <begin position="190"/>
        <end position="242"/>
    </location>
</feature>
<dbReference type="Gene3D" id="3.90.1720.10">
    <property type="entry name" value="endopeptidase domain like (from Nostoc punctiforme)"/>
    <property type="match status" value="1"/>
</dbReference>
<dbReference type="InterPro" id="IPR007053">
    <property type="entry name" value="LRAT_dom"/>
</dbReference>
<dbReference type="PROSITE" id="PS50089">
    <property type="entry name" value="ZF_RING_2"/>
    <property type="match status" value="1"/>
</dbReference>
<dbReference type="PROSITE" id="PS51934">
    <property type="entry name" value="LRAT"/>
    <property type="match status" value="1"/>
</dbReference>
<dbReference type="GO" id="GO:0005737">
    <property type="term" value="C:cytoplasm"/>
    <property type="evidence" value="ECO:0007669"/>
    <property type="project" value="TreeGrafter"/>
</dbReference>
<dbReference type="EMBL" id="DAKRPA010000055">
    <property type="protein sequence ID" value="DBA00989.1"/>
    <property type="molecule type" value="Genomic_DNA"/>
</dbReference>
<feature type="domain" description="LRAT" evidence="10">
    <location>
        <begin position="16"/>
        <end position="144"/>
    </location>
</feature>
<dbReference type="SUPFAM" id="SSF54001">
    <property type="entry name" value="Cysteine proteinases"/>
    <property type="match status" value="1"/>
</dbReference>
<evidence type="ECO:0000313" key="12">
    <source>
        <dbReference type="Proteomes" id="UP001146120"/>
    </source>
</evidence>
<dbReference type="PANTHER" id="PTHR13943">
    <property type="entry name" value="HRAS-LIKE SUPPRESSOR - RELATED"/>
    <property type="match status" value="1"/>
</dbReference>
<dbReference type="InterPro" id="IPR038765">
    <property type="entry name" value="Papain-like_cys_pep_sf"/>
</dbReference>
<evidence type="ECO:0000256" key="3">
    <source>
        <dbReference type="ARBA" id="ARBA00022679"/>
    </source>
</evidence>
<keyword evidence="4" id="KW-0378">Hydrolase</keyword>
<keyword evidence="8" id="KW-1133">Transmembrane helix</keyword>
<organism evidence="11 12">
    <name type="scientific">Lagenidium giganteum</name>
    <dbReference type="NCBI Taxonomy" id="4803"/>
    <lineage>
        <taxon>Eukaryota</taxon>
        <taxon>Sar</taxon>
        <taxon>Stramenopiles</taxon>
        <taxon>Oomycota</taxon>
        <taxon>Peronosporomycetes</taxon>
        <taxon>Pythiales</taxon>
        <taxon>Pythiaceae</taxon>
    </lineage>
</organism>
<reference evidence="11" key="1">
    <citation type="submission" date="2022-11" db="EMBL/GenBank/DDBJ databases">
        <authorList>
            <person name="Morgan W.R."/>
            <person name="Tartar A."/>
        </authorList>
    </citation>
    <scope>NUCLEOTIDE SEQUENCE</scope>
    <source>
        <strain evidence="11">ARSEF 373</strain>
    </source>
</reference>
<keyword evidence="5" id="KW-0443">Lipid metabolism</keyword>
<dbReference type="PANTHER" id="PTHR13943:SF77">
    <property type="entry name" value="LRAT DOMAIN-CONTAINING PROTEIN"/>
    <property type="match status" value="1"/>
</dbReference>
<keyword evidence="8" id="KW-0812">Transmembrane</keyword>
<dbReference type="Gene3D" id="3.30.40.10">
    <property type="entry name" value="Zinc/RING finger domain, C3HC4 (zinc finger)"/>
    <property type="match status" value="1"/>
</dbReference>
<dbReference type="Pfam" id="PF13920">
    <property type="entry name" value="zf-C3HC4_3"/>
    <property type="match status" value="1"/>
</dbReference>
<dbReference type="GO" id="GO:0004623">
    <property type="term" value="F:phospholipase A2 activity"/>
    <property type="evidence" value="ECO:0007669"/>
    <property type="project" value="UniProtKB-EC"/>
</dbReference>
<feature type="transmembrane region" description="Helical" evidence="8">
    <location>
        <begin position="152"/>
        <end position="177"/>
    </location>
</feature>
<dbReference type="InterPro" id="IPR051496">
    <property type="entry name" value="H-rev107_PLA/AT"/>
</dbReference>
<dbReference type="GO" id="GO:0016410">
    <property type="term" value="F:N-acyltransferase activity"/>
    <property type="evidence" value="ECO:0007669"/>
    <property type="project" value="TreeGrafter"/>
</dbReference>
<feature type="domain" description="RING-type" evidence="9">
    <location>
        <begin position="304"/>
        <end position="347"/>
    </location>
</feature>
<proteinExistence type="inferred from homology"/>
<evidence type="ECO:0000259" key="9">
    <source>
        <dbReference type="PROSITE" id="PS50089"/>
    </source>
</evidence>
<evidence type="ECO:0000256" key="4">
    <source>
        <dbReference type="ARBA" id="ARBA00022801"/>
    </source>
</evidence>
<evidence type="ECO:0000259" key="10">
    <source>
        <dbReference type="PROSITE" id="PS51934"/>
    </source>
</evidence>
<dbReference type="GO" id="GO:0070292">
    <property type="term" value="P:N-acylphosphatidylethanolamine metabolic process"/>
    <property type="evidence" value="ECO:0007669"/>
    <property type="project" value="TreeGrafter"/>
</dbReference>
<comment type="similarity">
    <text evidence="1">Belongs to the H-rev107 family.</text>
</comment>
<gene>
    <name evidence="11" type="ORF">N0F65_006250</name>
</gene>
<dbReference type="InterPro" id="IPR013083">
    <property type="entry name" value="Znf_RING/FYVE/PHD"/>
</dbReference>
<keyword evidence="6" id="KW-0479">Metal-binding</keyword>
<evidence type="ECO:0000313" key="11">
    <source>
        <dbReference type="EMBL" id="DBA00989.1"/>
    </source>
</evidence>
<keyword evidence="6" id="KW-0862">Zinc</keyword>
<feature type="compositionally biased region" description="Low complexity" evidence="7">
    <location>
        <begin position="224"/>
        <end position="235"/>
    </location>
</feature>
<dbReference type="GO" id="GO:0008270">
    <property type="term" value="F:zinc ion binding"/>
    <property type="evidence" value="ECO:0007669"/>
    <property type="project" value="UniProtKB-KW"/>
</dbReference>
<evidence type="ECO:0000256" key="5">
    <source>
        <dbReference type="ARBA" id="ARBA00023098"/>
    </source>
</evidence>
<keyword evidence="6" id="KW-0863">Zinc-finger</keyword>
<reference evidence="11" key="2">
    <citation type="journal article" date="2023" name="Microbiol Resour">
        <title>Decontamination and Annotation of the Draft Genome Sequence of the Oomycete Lagenidium giganteum ARSEF 373.</title>
        <authorList>
            <person name="Morgan W.R."/>
            <person name="Tartar A."/>
        </authorList>
    </citation>
    <scope>NUCLEOTIDE SEQUENCE</scope>
    <source>
        <strain evidence="11">ARSEF 373</strain>
    </source>
</reference>
<name>A0AAV2Z6H9_9STRA</name>
<dbReference type="Pfam" id="PF04970">
    <property type="entry name" value="LRAT"/>
    <property type="match status" value="1"/>
</dbReference>
<evidence type="ECO:0000256" key="6">
    <source>
        <dbReference type="PROSITE-ProRule" id="PRU00175"/>
    </source>
</evidence>
<keyword evidence="12" id="KW-1185">Reference proteome</keyword>